<dbReference type="Proteomes" id="UP000199546">
    <property type="component" value="Unassembled WGS sequence"/>
</dbReference>
<dbReference type="AlphaFoldDB" id="A0A1I7CBU9"/>
<proteinExistence type="predicted"/>
<protein>
    <submittedName>
        <fullName evidence="1">Uncharacterized protein</fullName>
    </submittedName>
</protein>
<sequence length="79" mass="8533">MAEASSPDMLVLCGGEVWLLFRDLPDLAVCMVLPDPGDGVLRIVVDPSKPDAMAHVLLMLAENCDEPITIGQLPRPHLN</sequence>
<name>A0A1I7CBU9_9ACTN</name>
<dbReference type="EMBL" id="FPBA01000020">
    <property type="protein sequence ID" value="SFT96877.1"/>
    <property type="molecule type" value="Genomic_DNA"/>
</dbReference>
<dbReference type="RefSeq" id="WP_093582661.1">
    <property type="nucleotide sequence ID" value="NZ_FPBA01000020.1"/>
</dbReference>
<keyword evidence="2" id="KW-1185">Reference proteome</keyword>
<accession>A0A1I7CBU9</accession>
<gene>
    <name evidence="1" type="ORF">SAMN05660657_04293</name>
</gene>
<organism evidence="1 2">
    <name type="scientific">Geodermatophilus amargosae</name>
    <dbReference type="NCBI Taxonomy" id="1296565"/>
    <lineage>
        <taxon>Bacteria</taxon>
        <taxon>Bacillati</taxon>
        <taxon>Actinomycetota</taxon>
        <taxon>Actinomycetes</taxon>
        <taxon>Geodermatophilales</taxon>
        <taxon>Geodermatophilaceae</taxon>
        <taxon>Geodermatophilus</taxon>
    </lineage>
</organism>
<dbReference type="OrthoDB" id="9768449at2"/>
<evidence type="ECO:0000313" key="1">
    <source>
        <dbReference type="EMBL" id="SFT96877.1"/>
    </source>
</evidence>
<reference evidence="2" key="1">
    <citation type="submission" date="2016-10" db="EMBL/GenBank/DDBJ databases">
        <authorList>
            <person name="Varghese N."/>
            <person name="Submissions S."/>
        </authorList>
    </citation>
    <scope>NUCLEOTIDE SEQUENCE [LARGE SCALE GENOMIC DNA]</scope>
    <source>
        <strain evidence="2">DSM 46136</strain>
    </source>
</reference>
<evidence type="ECO:0000313" key="2">
    <source>
        <dbReference type="Proteomes" id="UP000199546"/>
    </source>
</evidence>